<evidence type="ECO:0000256" key="2">
    <source>
        <dbReference type="SAM" id="Phobius"/>
    </source>
</evidence>
<gene>
    <name evidence="4" type="primary">PLESTB004159</name>
    <name evidence="4" type="ORF">PLESTB_001970500</name>
</gene>
<dbReference type="InterPro" id="IPR010090">
    <property type="entry name" value="Phage_tape_meas"/>
</dbReference>
<dbReference type="EMBL" id="BRXU01000080">
    <property type="protein sequence ID" value="GLC63007.1"/>
    <property type="molecule type" value="Genomic_DNA"/>
</dbReference>
<keyword evidence="2" id="KW-0812">Transmembrane</keyword>
<dbReference type="AlphaFoldDB" id="A0A9W6C475"/>
<dbReference type="Proteomes" id="UP001165080">
    <property type="component" value="Unassembled WGS sequence"/>
</dbReference>
<feature type="transmembrane region" description="Helical" evidence="2">
    <location>
        <begin position="317"/>
        <end position="342"/>
    </location>
</feature>
<keyword evidence="2" id="KW-0472">Membrane</keyword>
<accession>A0A9W6C475</accession>
<feature type="transmembrane region" description="Helical" evidence="2">
    <location>
        <begin position="215"/>
        <end position="238"/>
    </location>
</feature>
<comment type="caution">
    <text evidence="4">The sequence shown here is derived from an EMBL/GenBank/DDBJ whole genome shotgun (WGS) entry which is preliminary data.</text>
</comment>
<keyword evidence="2" id="KW-1133">Transmembrane helix</keyword>
<evidence type="ECO:0000259" key="3">
    <source>
        <dbReference type="Pfam" id="PF10145"/>
    </source>
</evidence>
<evidence type="ECO:0000313" key="5">
    <source>
        <dbReference type="Proteomes" id="UP001165080"/>
    </source>
</evidence>
<dbReference type="Pfam" id="PF10145">
    <property type="entry name" value="PhageMin_Tail"/>
    <property type="match status" value="1"/>
</dbReference>
<name>A0A9W6C475_9CHLO</name>
<evidence type="ECO:0000313" key="4">
    <source>
        <dbReference type="EMBL" id="GLC63007.1"/>
    </source>
</evidence>
<evidence type="ECO:0000256" key="1">
    <source>
        <dbReference type="SAM" id="MobiDB-lite"/>
    </source>
</evidence>
<feature type="domain" description="Phage tail tape measure protein" evidence="3">
    <location>
        <begin position="11"/>
        <end position="124"/>
    </location>
</feature>
<sequence>MAVAGAGITAIGVGVAASVKSQLATIDTLGKTAANLGVPVDELARLRHAADMSGASATSLDGAIRKLSRGMIDTPEKFKEFGIAVRDANGNMRPTSDIMDDLADKMAAMPTSAARTAMAMELMGKTGTDLVSMLYGGSDALKSMKAEADSLGIVISQEQANNAAMFNDNLSRLAKQAGSFATMIAANLAPTLVRISDAVVAASEKFRGMSPAMQSFVSTVAGATLVVGPLLSGLGLLVMTAGPIVAAMARAGVAVGGAGAALAAKSAALTTTTAALTTTTAATTVATAATGRLTASTIAGTAALRAKALAAGFLTRALALVGGPIGLITLGVAAVAAKMLLWPDAADNASAALERHGKIVDRIKARYAEIGGEVQNWSQVLSETTELQAKQNLEELIETQRKARAAMMKGVVNDLALDADLSKEDFNVLRGLRVQFEDGQLTIDQLKTSLSQLAAKSDEATQSILATAMNAADAMRPGQTAVNEAQALVVMLDSAASAADRAAAQITLGLNSSLLETVSLHERAATAAQNLKTAAEGTAVAVQGWATDVWAAAMEKAAEAARQHEEAVRSATEQAQAQLLTQQQQNELTRLGMIFGQDSLVVALERNRIENQNNVALINQSLATQDVKNQQLAAARAAFEMANALARADAAGGGVQSRIMQIRAGLSGAIQQANALAQALSNAAGSFGSAIGGLGRLGAAAKTAAAAGSASVAAVGAFAKPLGNIVSNAIGGMMNAADEAIAAGKTLEDFKPEPVADVKDPGAGGGGGASAGGGGGAASAVEKLTDAQREAERVEKSRADALKRLQDEHERYRATLGMTEQEERVYQAVQEAGVAGDEAKVESILRLIIETDHLKKQQEEIRELNSTLETGFRDVFGAAIKGAGEAGDAVGKLLDRLSDMVLDGAFDMLWKGTTSGFGGVGGLLRGFVGGDGGGSAGGGGGIGSMGGGINRVEIDLGPGLEARIISRANDDAFKINKAALDAYDTKQAPRSSSNFQRDPRQAALVNGMMNAGADFEVLDKKRQYPLKKPATGTILYPTVNLATTVGRVFKFTRDGCDDASDPE</sequence>
<proteinExistence type="predicted"/>
<feature type="region of interest" description="Disordered" evidence="1">
    <location>
        <begin position="752"/>
        <end position="796"/>
    </location>
</feature>
<keyword evidence="5" id="KW-1185">Reference proteome</keyword>
<protein>
    <recommendedName>
        <fullName evidence="3">Phage tail tape measure protein domain-containing protein</fullName>
    </recommendedName>
</protein>
<organism evidence="4 5">
    <name type="scientific">Pleodorina starrii</name>
    <dbReference type="NCBI Taxonomy" id="330485"/>
    <lineage>
        <taxon>Eukaryota</taxon>
        <taxon>Viridiplantae</taxon>
        <taxon>Chlorophyta</taxon>
        <taxon>core chlorophytes</taxon>
        <taxon>Chlorophyceae</taxon>
        <taxon>CS clade</taxon>
        <taxon>Chlamydomonadales</taxon>
        <taxon>Volvocaceae</taxon>
        <taxon>Pleodorina</taxon>
    </lineage>
</organism>
<feature type="compositionally biased region" description="Basic and acidic residues" evidence="1">
    <location>
        <begin position="783"/>
        <end position="796"/>
    </location>
</feature>
<reference evidence="4 5" key="1">
    <citation type="journal article" date="2023" name="Commun. Biol.">
        <title>Reorganization of the ancestral sex-determining regions during the evolution of trioecy in Pleodorina starrii.</title>
        <authorList>
            <person name="Takahashi K."/>
            <person name="Suzuki S."/>
            <person name="Kawai-Toyooka H."/>
            <person name="Yamamoto K."/>
            <person name="Hamaji T."/>
            <person name="Ootsuki R."/>
            <person name="Yamaguchi H."/>
            <person name="Kawachi M."/>
            <person name="Higashiyama T."/>
            <person name="Nozaki H."/>
        </authorList>
    </citation>
    <scope>NUCLEOTIDE SEQUENCE [LARGE SCALE GENOMIC DNA]</scope>
    <source>
        <strain evidence="4 5">NIES-4479</strain>
    </source>
</reference>
<feature type="compositionally biased region" description="Gly residues" evidence="1">
    <location>
        <begin position="762"/>
        <end position="777"/>
    </location>
</feature>